<keyword evidence="2" id="KW-1185">Reference proteome</keyword>
<accession>A0ABW4TT99</accession>
<comment type="caution">
    <text evidence="1">The sequence shown here is derived from an EMBL/GenBank/DDBJ whole genome shotgun (WGS) entry which is preliminary data.</text>
</comment>
<organism evidence="1 2">
    <name type="scientific">Sphingomonas arantia</name>
    <dbReference type="NCBI Taxonomy" id="1460676"/>
    <lineage>
        <taxon>Bacteria</taxon>
        <taxon>Pseudomonadati</taxon>
        <taxon>Pseudomonadota</taxon>
        <taxon>Alphaproteobacteria</taxon>
        <taxon>Sphingomonadales</taxon>
        <taxon>Sphingomonadaceae</taxon>
        <taxon>Sphingomonas</taxon>
    </lineage>
</organism>
<dbReference type="EMBL" id="JBHUGS010000001">
    <property type="protein sequence ID" value="MFD1949910.1"/>
    <property type="molecule type" value="Genomic_DNA"/>
</dbReference>
<dbReference type="RefSeq" id="WP_380927621.1">
    <property type="nucleotide sequence ID" value="NZ_JBHUGS010000001.1"/>
</dbReference>
<evidence type="ECO:0008006" key="3">
    <source>
        <dbReference type="Google" id="ProtNLM"/>
    </source>
</evidence>
<evidence type="ECO:0000313" key="2">
    <source>
        <dbReference type="Proteomes" id="UP001597400"/>
    </source>
</evidence>
<protein>
    <recommendedName>
        <fullName evidence="3">Transcriptional regulator</fullName>
    </recommendedName>
</protein>
<dbReference type="Proteomes" id="UP001597400">
    <property type="component" value="Unassembled WGS sequence"/>
</dbReference>
<sequence>MTPAAYLRLRRVAAGLSIGDVATVLAPRIANRRTAFALVRLWEADGVIAEPTDVIRLRAAFRFDVAVYRQLCEGPEDRHPRICTGCACSERDPCLSELAGTCGWASDTLCTRCEARSLRDAADWMDAAMGRTFMPEGLAA</sequence>
<reference evidence="2" key="1">
    <citation type="journal article" date="2019" name="Int. J. Syst. Evol. Microbiol.">
        <title>The Global Catalogue of Microorganisms (GCM) 10K type strain sequencing project: providing services to taxonomists for standard genome sequencing and annotation.</title>
        <authorList>
            <consortium name="The Broad Institute Genomics Platform"/>
            <consortium name="The Broad Institute Genome Sequencing Center for Infectious Disease"/>
            <person name="Wu L."/>
            <person name="Ma J."/>
        </authorList>
    </citation>
    <scope>NUCLEOTIDE SEQUENCE [LARGE SCALE GENOMIC DNA]</scope>
    <source>
        <strain evidence="2">CGMCC 1.12702</strain>
    </source>
</reference>
<proteinExistence type="predicted"/>
<name>A0ABW4TT99_9SPHN</name>
<gene>
    <name evidence="1" type="ORF">ACFSGX_03890</name>
</gene>
<evidence type="ECO:0000313" key="1">
    <source>
        <dbReference type="EMBL" id="MFD1949910.1"/>
    </source>
</evidence>